<dbReference type="EMBL" id="JACIEJ010000020">
    <property type="protein sequence ID" value="MBB3988351.1"/>
    <property type="molecule type" value="Genomic_DNA"/>
</dbReference>
<gene>
    <name evidence="1" type="ORF">GGQ68_004708</name>
</gene>
<dbReference type="AlphaFoldDB" id="A0A7W6GUA0"/>
<reference evidence="1 2" key="1">
    <citation type="submission" date="2020-08" db="EMBL/GenBank/DDBJ databases">
        <title>Genomic Encyclopedia of Type Strains, Phase IV (KMG-IV): sequencing the most valuable type-strain genomes for metagenomic binning, comparative biology and taxonomic classification.</title>
        <authorList>
            <person name="Goeker M."/>
        </authorList>
    </citation>
    <scope>NUCLEOTIDE SEQUENCE [LARGE SCALE GENOMIC DNA]</scope>
    <source>
        <strain evidence="1 2">DSM 102235</strain>
    </source>
</reference>
<evidence type="ECO:0000313" key="2">
    <source>
        <dbReference type="Proteomes" id="UP000541426"/>
    </source>
</evidence>
<evidence type="ECO:0000313" key="1">
    <source>
        <dbReference type="EMBL" id="MBB3988351.1"/>
    </source>
</evidence>
<proteinExistence type="predicted"/>
<keyword evidence="2" id="KW-1185">Reference proteome</keyword>
<name>A0A7W6GUA0_9RHOB</name>
<comment type="caution">
    <text evidence="1">The sequence shown here is derived from an EMBL/GenBank/DDBJ whole genome shotgun (WGS) entry which is preliminary data.</text>
</comment>
<dbReference type="Proteomes" id="UP000541426">
    <property type="component" value="Unassembled WGS sequence"/>
</dbReference>
<sequence>MTVSYTRQGGSWLFKCSGVRGRAPALSTVRCIQNFLITFSKLVPSQRRP</sequence>
<protein>
    <submittedName>
        <fullName evidence="1">Uncharacterized protein</fullName>
    </submittedName>
</protein>
<accession>A0A7W6GUA0</accession>
<organism evidence="1 2">
    <name type="scientific">Sagittula marina</name>
    <dbReference type="NCBI Taxonomy" id="943940"/>
    <lineage>
        <taxon>Bacteria</taxon>
        <taxon>Pseudomonadati</taxon>
        <taxon>Pseudomonadota</taxon>
        <taxon>Alphaproteobacteria</taxon>
        <taxon>Rhodobacterales</taxon>
        <taxon>Roseobacteraceae</taxon>
        <taxon>Sagittula</taxon>
    </lineage>
</organism>